<organism evidence="4 5">
    <name type="scientific">Bombus vosnesenskii</name>
    <dbReference type="NCBI Taxonomy" id="207650"/>
    <lineage>
        <taxon>Eukaryota</taxon>
        <taxon>Metazoa</taxon>
        <taxon>Ecdysozoa</taxon>
        <taxon>Arthropoda</taxon>
        <taxon>Hexapoda</taxon>
        <taxon>Insecta</taxon>
        <taxon>Pterygota</taxon>
        <taxon>Neoptera</taxon>
        <taxon>Endopterygota</taxon>
        <taxon>Hymenoptera</taxon>
        <taxon>Apocrita</taxon>
        <taxon>Aculeata</taxon>
        <taxon>Apoidea</taxon>
        <taxon>Anthophila</taxon>
        <taxon>Apidae</taxon>
        <taxon>Bombus</taxon>
        <taxon>Pyrobombus</taxon>
    </lineage>
</organism>
<dbReference type="Pfam" id="PF13855">
    <property type="entry name" value="LRR_8"/>
    <property type="match status" value="4"/>
</dbReference>
<dbReference type="InterPro" id="IPR003591">
    <property type="entry name" value="Leu-rich_rpt_typical-subtyp"/>
</dbReference>
<protein>
    <submittedName>
        <fullName evidence="5">Protein artichoke-like isoform X1</fullName>
    </submittedName>
</protein>
<dbReference type="InterPro" id="IPR026906">
    <property type="entry name" value="LRR_5"/>
</dbReference>
<dbReference type="FunFam" id="3.80.10.10:FF:001164">
    <property type="entry name" value="GH01279p"/>
    <property type="match status" value="1"/>
</dbReference>
<dbReference type="RefSeq" id="XP_033361082.1">
    <property type="nucleotide sequence ID" value="XM_033505191.1"/>
</dbReference>
<dbReference type="Pfam" id="PF00560">
    <property type="entry name" value="LRR_1"/>
    <property type="match status" value="1"/>
</dbReference>
<accession>A0A6J3L6Z9</accession>
<dbReference type="SUPFAM" id="SSF52058">
    <property type="entry name" value="L domain-like"/>
    <property type="match status" value="1"/>
</dbReference>
<evidence type="ECO:0000256" key="1">
    <source>
        <dbReference type="ARBA" id="ARBA00022614"/>
    </source>
</evidence>
<evidence type="ECO:0000313" key="5">
    <source>
        <dbReference type="RefSeq" id="XP_033361082.1"/>
    </source>
</evidence>
<dbReference type="Pfam" id="PF13306">
    <property type="entry name" value="LRR_5"/>
    <property type="match status" value="1"/>
</dbReference>
<dbReference type="PANTHER" id="PTHR24373:SF293">
    <property type="entry name" value="TOLL-LIKE RECEPTOR 3"/>
    <property type="match status" value="1"/>
</dbReference>
<dbReference type="InterPro" id="IPR050328">
    <property type="entry name" value="Dev_Immune_Receptor"/>
</dbReference>
<name>A0A6J3L6Z9_9HYME</name>
<dbReference type="PRINTS" id="PR00019">
    <property type="entry name" value="LEURICHRPT"/>
</dbReference>
<evidence type="ECO:0000256" key="2">
    <source>
        <dbReference type="ARBA" id="ARBA00022729"/>
    </source>
</evidence>
<dbReference type="PROSITE" id="PS51450">
    <property type="entry name" value="LRR"/>
    <property type="match status" value="3"/>
</dbReference>
<dbReference type="PANTHER" id="PTHR24373">
    <property type="entry name" value="SLIT RELATED LEUCINE-RICH REPEAT NEURONAL PROTEIN"/>
    <property type="match status" value="1"/>
</dbReference>
<sequence length="767" mass="86633">MSCMYNSYKHAKKKRDTHCCSEVAYMFISLKKIFGQSRVIENACACVSPVSTSVLTIIPPAFSIKIVIVQISSVKEQISIEKQKLYTRYPVFTKMLRLLLLVAILGTSAFAYNGDLVEQECPVDCHCHYFRINWVTDCSESNLTSIPIDELSPNIYVLDMNGNNIVQVGPFPHSIKLRRLQMAHNRLTELKYESFAGLNYLLEADFSSNAISHVDPEAFRDSPGLISLELQNNPLGEVEGPFLNCRTLLYLDLNSCGIHHLNTEFFYNTTNLNKLDLSHNSLGQIKPGPFDHLTNLEYLKLNACNLTHISPDVFAHLENLRELEMAENDLHTLSWTNVLAPLIRLEYLNIKKTNITNLPGDAFAKNLYLRQLVLANNELYHLDVGNTLGHNLHSLQSLDLSNCNLQDRLSEEAFKNASKLRVLNLSNNPMFANELTAVLRHLPKLHKLSLSNCSLQRLPNTFHVFEHLEELDISHNPLSDAFGSLLNPLESLEYLDMSFCNLGHLGNNTFAHMTSLKKLILSGNKLHTLEEGLFANLTRLESLELNNCDLKTPIDPKVFGDRVSTDIIELKLSGNALEVPQDGPLLPTQLSNLEMLDLSNCSLEHLNENLFSTTRSLTQLNLSNNSISGTENLASLKKLEMLEHLDLSNNSLNSIYPRVFRSNPRLLSVNLLSNPFVCNCFITEMWDWAIQVKNDLHVLVGSQPANFETGGVKLRKSLSCTYDDETYRKIMEQARTSSEPRRPRKGDLTPARTWAKYVRESNCGRSS</sequence>
<evidence type="ECO:0000313" key="4">
    <source>
        <dbReference type="Proteomes" id="UP000504631"/>
    </source>
</evidence>
<dbReference type="Proteomes" id="UP000504631">
    <property type="component" value="Unplaced"/>
</dbReference>
<keyword evidence="3" id="KW-0677">Repeat</keyword>
<reference evidence="5" key="1">
    <citation type="submission" date="2025-08" db="UniProtKB">
        <authorList>
            <consortium name="RefSeq"/>
        </authorList>
    </citation>
    <scope>IDENTIFICATION</scope>
    <source>
        <tissue evidence="5">Muscle</tissue>
    </source>
</reference>
<proteinExistence type="predicted"/>
<dbReference type="SUPFAM" id="SSF52047">
    <property type="entry name" value="RNI-like"/>
    <property type="match status" value="1"/>
</dbReference>
<dbReference type="AlphaFoldDB" id="A0A6J3L6Z9"/>
<evidence type="ECO:0000256" key="3">
    <source>
        <dbReference type="ARBA" id="ARBA00022737"/>
    </source>
</evidence>
<keyword evidence="2" id="KW-0732">Signal</keyword>
<dbReference type="InterPro" id="IPR001611">
    <property type="entry name" value="Leu-rich_rpt"/>
</dbReference>
<keyword evidence="4" id="KW-1185">Reference proteome</keyword>
<dbReference type="Gene3D" id="3.80.10.10">
    <property type="entry name" value="Ribonuclease Inhibitor"/>
    <property type="match status" value="4"/>
</dbReference>
<dbReference type="SMART" id="SM00369">
    <property type="entry name" value="LRR_TYP"/>
    <property type="match status" value="14"/>
</dbReference>
<dbReference type="KEGG" id="bvk:117239542"/>
<dbReference type="GeneID" id="117239542"/>
<keyword evidence="1" id="KW-0433">Leucine-rich repeat</keyword>
<gene>
    <name evidence="5" type="primary">LOC117239542</name>
</gene>
<dbReference type="InterPro" id="IPR032675">
    <property type="entry name" value="LRR_dom_sf"/>
</dbReference>